<dbReference type="Pfam" id="PF07660">
    <property type="entry name" value="STN"/>
    <property type="match status" value="1"/>
</dbReference>
<dbReference type="InterPro" id="IPR012910">
    <property type="entry name" value="Plug_dom"/>
</dbReference>
<dbReference type="EMBL" id="QRZA01000005">
    <property type="protein sequence ID" value="RGV35187.1"/>
    <property type="molecule type" value="Genomic_DNA"/>
</dbReference>
<dbReference type="NCBIfam" id="TIGR04056">
    <property type="entry name" value="OMP_RagA_SusC"/>
    <property type="match status" value="1"/>
</dbReference>
<name>A0A412X3P8_9BACT</name>
<keyword evidence="5 7" id="KW-0472">Membrane</keyword>
<dbReference type="SUPFAM" id="SSF56935">
    <property type="entry name" value="Porins"/>
    <property type="match status" value="1"/>
</dbReference>
<dbReference type="NCBIfam" id="TIGR04057">
    <property type="entry name" value="SusC_RagA_signa"/>
    <property type="match status" value="1"/>
</dbReference>
<dbReference type="Gene3D" id="2.40.170.20">
    <property type="entry name" value="TonB-dependent receptor, beta-barrel domain"/>
    <property type="match status" value="1"/>
</dbReference>
<evidence type="ECO:0000313" key="10">
    <source>
        <dbReference type="EMBL" id="RGV35187.1"/>
    </source>
</evidence>
<evidence type="ECO:0000256" key="7">
    <source>
        <dbReference type="PROSITE-ProRule" id="PRU01360"/>
    </source>
</evidence>
<evidence type="ECO:0000259" key="9">
    <source>
        <dbReference type="Pfam" id="PF07715"/>
    </source>
</evidence>
<dbReference type="InterPro" id="IPR023996">
    <property type="entry name" value="TonB-dep_OMP_SusC/RagA"/>
</dbReference>
<organism evidence="10 11">
    <name type="scientific">Butyricimonas virosa</name>
    <dbReference type="NCBI Taxonomy" id="544645"/>
    <lineage>
        <taxon>Bacteria</taxon>
        <taxon>Pseudomonadati</taxon>
        <taxon>Bacteroidota</taxon>
        <taxon>Bacteroidia</taxon>
        <taxon>Bacteroidales</taxon>
        <taxon>Odoribacteraceae</taxon>
        <taxon>Butyricimonas</taxon>
    </lineage>
</organism>
<dbReference type="Gene3D" id="2.170.130.10">
    <property type="entry name" value="TonB-dependent receptor, plug domain"/>
    <property type="match status" value="1"/>
</dbReference>
<comment type="subcellular location">
    <subcellularLocation>
        <location evidence="1 7">Cell outer membrane</location>
        <topology evidence="1 7">Multi-pass membrane protein</topology>
    </subcellularLocation>
</comment>
<feature type="domain" description="TonB-dependent receptor plug" evidence="9">
    <location>
        <begin position="223"/>
        <end position="350"/>
    </location>
</feature>
<dbReference type="Pfam" id="PF13715">
    <property type="entry name" value="CarbopepD_reg_2"/>
    <property type="match status" value="1"/>
</dbReference>
<reference evidence="10 11" key="1">
    <citation type="submission" date="2018-08" db="EMBL/GenBank/DDBJ databases">
        <title>A genome reference for cultivated species of the human gut microbiota.</title>
        <authorList>
            <person name="Zou Y."/>
            <person name="Xue W."/>
            <person name="Luo G."/>
        </authorList>
    </citation>
    <scope>NUCLEOTIDE SEQUENCE [LARGE SCALE GENOMIC DNA]</scope>
    <source>
        <strain evidence="10 11">AF14-49</strain>
    </source>
</reference>
<dbReference type="Gene3D" id="3.55.50.30">
    <property type="match status" value="1"/>
</dbReference>
<gene>
    <name evidence="10" type="ORF">DWW18_06350</name>
</gene>
<dbReference type="GO" id="GO:0009279">
    <property type="term" value="C:cell outer membrane"/>
    <property type="evidence" value="ECO:0007669"/>
    <property type="project" value="UniProtKB-SubCell"/>
</dbReference>
<dbReference type="STRING" id="1121130.GCA_000519105_03445"/>
<dbReference type="Gene3D" id="2.60.40.1120">
    <property type="entry name" value="Carboxypeptidase-like, regulatory domain"/>
    <property type="match status" value="1"/>
</dbReference>
<dbReference type="InterPro" id="IPR036942">
    <property type="entry name" value="Beta-barrel_TonB_sf"/>
</dbReference>
<protein>
    <submittedName>
        <fullName evidence="10">SusC/RagA family TonB-linked outer membrane protein</fullName>
    </submittedName>
</protein>
<evidence type="ECO:0000256" key="4">
    <source>
        <dbReference type="ARBA" id="ARBA00022692"/>
    </source>
</evidence>
<evidence type="ECO:0000256" key="3">
    <source>
        <dbReference type="ARBA" id="ARBA00022452"/>
    </source>
</evidence>
<dbReference type="AlphaFoldDB" id="A0A412X3P8"/>
<evidence type="ECO:0000256" key="6">
    <source>
        <dbReference type="ARBA" id="ARBA00023237"/>
    </source>
</evidence>
<evidence type="ECO:0000256" key="2">
    <source>
        <dbReference type="ARBA" id="ARBA00022448"/>
    </source>
</evidence>
<feature type="domain" description="Secretin/TonB short N-terminal" evidence="8">
    <location>
        <begin position="68"/>
        <end position="116"/>
    </location>
</feature>
<dbReference type="InterPro" id="IPR023997">
    <property type="entry name" value="TonB-dep_OMP_SusC/RagA_CS"/>
</dbReference>
<dbReference type="InterPro" id="IPR037066">
    <property type="entry name" value="Plug_dom_sf"/>
</dbReference>
<dbReference type="InterPro" id="IPR008969">
    <property type="entry name" value="CarboxyPept-like_regulatory"/>
</dbReference>
<keyword evidence="6 7" id="KW-0998">Cell outer membrane</keyword>
<dbReference type="SUPFAM" id="SSF49464">
    <property type="entry name" value="Carboxypeptidase regulatory domain-like"/>
    <property type="match status" value="1"/>
</dbReference>
<dbReference type="Proteomes" id="UP000283589">
    <property type="component" value="Unassembled WGS sequence"/>
</dbReference>
<comment type="caution">
    <text evidence="10">The sequence shown here is derived from an EMBL/GenBank/DDBJ whole genome shotgun (WGS) entry which is preliminary data.</text>
</comment>
<evidence type="ECO:0000256" key="1">
    <source>
        <dbReference type="ARBA" id="ARBA00004571"/>
    </source>
</evidence>
<dbReference type="InterPro" id="IPR011662">
    <property type="entry name" value="Secretin/TonB_short_N"/>
</dbReference>
<evidence type="ECO:0000259" key="8">
    <source>
        <dbReference type="Pfam" id="PF07660"/>
    </source>
</evidence>
<evidence type="ECO:0000313" key="11">
    <source>
        <dbReference type="Proteomes" id="UP000283589"/>
    </source>
</evidence>
<keyword evidence="4 7" id="KW-0812">Transmembrane</keyword>
<dbReference type="RefSeq" id="WP_118259452.1">
    <property type="nucleotide sequence ID" value="NZ_CALBWO010000034.1"/>
</dbReference>
<comment type="similarity">
    <text evidence="7">Belongs to the TonB-dependent receptor family.</text>
</comment>
<keyword evidence="2 7" id="KW-0813">Transport</keyword>
<dbReference type="PROSITE" id="PS52016">
    <property type="entry name" value="TONB_DEPENDENT_REC_3"/>
    <property type="match status" value="1"/>
</dbReference>
<evidence type="ECO:0000256" key="5">
    <source>
        <dbReference type="ARBA" id="ARBA00023136"/>
    </source>
</evidence>
<dbReference type="Pfam" id="PF07715">
    <property type="entry name" value="Plug"/>
    <property type="match status" value="1"/>
</dbReference>
<keyword evidence="3 7" id="KW-1134">Transmembrane beta strand</keyword>
<accession>A0A412X3P8</accession>
<proteinExistence type="inferred from homology"/>
<dbReference type="InterPro" id="IPR039426">
    <property type="entry name" value="TonB-dep_rcpt-like"/>
</dbReference>
<sequence>MRSKIKNWEIRCSKLSLGCKLMMVLLLFTHFAFSSENAFGQQTITVQFEKQSLSEVLSVLKQKTSFEFLYNDEEIKSVTNITRSFTNASIQEVLKSCLTGTKYGFKIVDNLIVITPDDKKKDGVEKLVVRGKVVDDAGQTLPGVTILLKGTTIGVVTDIDGKFKMELPKQDSLILIFSFVGMETQNLDVNKMKDLSKEVTVRMKADVTEMEEVVVTGYGQIKKQSFTGSSVTVKKEDLLKVSQTNVIAALQTFDPSFRIQTNNQWGSDPNAMPEMYIRGRSGIGVKELDPNYTTKGNLENNPNLPTFIMDGFEVNVQKVYDMDPNRIESITILKDAAATAMYGSRAANGVVVITTVAPKPGEVTVTYSLTGGVTFPDLSDYNLANAEEKLEIERLAGLYDPEEGATSISKQDAYWRRYKNIAEGADTDWISKPLRNAVTHKHSLYIEGGNSDLRYALDASFNGDNGVMKKSYRNRTGVGFSVDYRLKNFQVKNYISYGYVKAQESPYGSFSDYTTLLPYDRCFNEDGSMRRKLQFTQIKGLSALNPLYEASLQSYDYDKYDEIIDNVSVNWFINDYLSMKGQFSVTKQFTKGERFVDPESNKSSTQASSNELLTGDLYVDKGERTMWDAQAFLYYQQSIAKNNINLSVGFNATSDFTESTSTHYRGFPSGEFHSSNYAAEVVDKPTKSQSQARLFGMIASLNYTYNDIYLLDASARFDGSSEFGSNQKWAPFWSGGLGINIHNYGFMQNNGIFNQLKVRASYGQTGKVNFPSYSAITTYEAQFDEWYVTGYGVKLKALGNEDLSWEKTNTFNIGLDMQVWNERVTFSAEWYNKKTIDLITDVTVPTSSGFVSYKDNMGEIRNRGYEFNIRANIIQRNDLLFALWGNFAHNKNKIVKISDALKAYNKQVEEFYNDPSNNNVAEVKTKYEEGGSTTSIFAMRSLGIDPANGQELFITRNGVITHEWSGADQVIVGNTEPKGQGSFGLNASYKNFSLFASFMYEFGGQEYNSTLVSKVENADIQYSNVDKRVLTDRWQKPGDVTPLKDIKDRSTTTKPSSRFVQDNNVLSLNALTLSYDFNSQLIKKIGLNVLRLEVSTNDLLRFSSIKQERGTSYPYAKTVNFTLRASF</sequence>